<proteinExistence type="predicted"/>
<protein>
    <submittedName>
        <fullName evidence="1">Uncharacterized protein</fullName>
    </submittedName>
</protein>
<evidence type="ECO:0000313" key="1">
    <source>
        <dbReference type="EMBL" id="BAO33610.1"/>
    </source>
</evidence>
<name>A0AAT9E971_SERMA</name>
<dbReference type="RefSeq" id="WP_041034825.1">
    <property type="nucleotide sequence ID" value="NZ_AP013063.1"/>
</dbReference>
<dbReference type="EMBL" id="AP013063">
    <property type="protein sequence ID" value="BAO33610.1"/>
    <property type="molecule type" value="Genomic_DNA"/>
</dbReference>
<accession>A0AAT9E971</accession>
<dbReference type="AlphaFoldDB" id="A0AAT9E971"/>
<gene>
    <name evidence="1" type="ORF">SM39_1573</name>
</gene>
<dbReference type="KEGG" id="smar:SM39_1573"/>
<organism evidence="1">
    <name type="scientific">Serratia marcescens SM39</name>
    <dbReference type="NCBI Taxonomy" id="1334564"/>
    <lineage>
        <taxon>Bacteria</taxon>
        <taxon>Pseudomonadati</taxon>
        <taxon>Pseudomonadota</taxon>
        <taxon>Gammaproteobacteria</taxon>
        <taxon>Enterobacterales</taxon>
        <taxon>Yersiniaceae</taxon>
        <taxon>Serratia</taxon>
    </lineage>
</organism>
<sequence length="235" mass="25590">MKINDLPLLGCDEALARLTILAGGVADASAELLNRNGYDSEQPAIRWHSGDLHLPSFFPDENDRHDYDYLVVEGDLIVEGCMAVSPQREDGGIIVLGRLQSDTLICLGELLVRDDARIRHAYCSSGNDGAFVVGGNLAVLTLVETGEFIHVYGDLDARCLASLQNFVQVDGETRCGCRIDSAQSAEPITRMFASDLLKAFEGEDNDGQHIVGWYPDDDAYLACLQQGRSPLRSGD</sequence>
<reference evidence="1" key="1">
    <citation type="journal article" date="2014" name="Genome Biol. Evol.">
        <title>Genome evolution and plasticity of Serratia marcescens, an important multidrug-resistant nosocomial pathogen.</title>
        <authorList>
            <person name="Iguchi A."/>
            <person name="Nagaya Y."/>
            <person name="Pradel E."/>
            <person name="Ooka T."/>
            <person name="Ogura Y."/>
            <person name="Katsura K."/>
            <person name="Kurokawa K."/>
            <person name="Oshima K."/>
            <person name="Hattori M."/>
            <person name="Parkhill J."/>
            <person name="Sebaihia M."/>
            <person name="Coulthurst S.J."/>
            <person name="Gotoh N."/>
            <person name="Thomson N.R."/>
            <person name="Ewbank J.J."/>
            <person name="Hayashi T."/>
        </authorList>
    </citation>
    <scope>NUCLEOTIDE SEQUENCE</scope>
    <source>
        <strain evidence="1">SM39</strain>
    </source>
</reference>